<sequence>MSWGGSYVREPGTGVGLRGRSGILSLVDACLNENPAAERPLTVLLGPAGSGASEAHSALMEHFGPDHPFAFVNFGGAQSLLPRYALGLLARQLERKLPRYGRSHFPLLSLGLLASDQELRMRSLAEGRRAVQRQLDRFQEENEARHGDYLAAFFEVGMGAVGMPEGASTAALALFQDALRRSRRTMPSLFGGRLGSRLTAGAHWYGRHPMTRSADPMEALVELNLWRHEGNENEQERLDLVLFSAFLEDLRRNTARNFMPRSYLLLLDNSHTEYGRRFLDLLLRSRHDETVVAGRTSDPLTVVASSNRWLPRWGPATGDSWPWQLRSPDRASLADWNAHRPTRDSEDTWWYPLRLRDLNLDEVRIRIELQLGGNSDLAPLTRLTPFVHRLTGGLPRAVHHVLDVLRQAGPLPDSGPLQDRWLRTLPDRPLRAGEDSATLADTALAHLLRDFDGTQRAALAECAAARDFSVATRLLSPDDSLFGEIRSRWLLSGPVAVVPVLHPWLRRLLLWRLAERPDGWDTVHELLAEYYRGEGKPVQEMYHQLARGRTEEVTAHLTRRFTAVPAAQWISEFDAVTAAPNRFPTDGGPLELLTGLVPRRPGRVRDTESVIHTLVTTRWVWSDPLADPAMRLNGLIADGYTQLSQLRRNDIVALFNEAERYRHWRDPLTAGWEG</sequence>
<dbReference type="Proteomes" id="UP000325211">
    <property type="component" value="Chromosome"/>
</dbReference>
<evidence type="ECO:0000313" key="2">
    <source>
        <dbReference type="Proteomes" id="UP000325211"/>
    </source>
</evidence>
<protein>
    <submittedName>
        <fullName evidence="1">Uncharacterized protein</fullName>
    </submittedName>
</protein>
<dbReference type="EMBL" id="CP029190">
    <property type="protein sequence ID" value="QES46966.1"/>
    <property type="molecule type" value="Genomic_DNA"/>
</dbReference>
<accession>A0A5P2CVN9</accession>
<evidence type="ECO:0000313" key="1">
    <source>
        <dbReference type="EMBL" id="QES46966.1"/>
    </source>
</evidence>
<proteinExistence type="predicted"/>
<dbReference type="OrthoDB" id="3512096at2"/>
<organism evidence="1 2">
    <name type="scientific">Streptomyces venezuelae</name>
    <dbReference type="NCBI Taxonomy" id="54571"/>
    <lineage>
        <taxon>Bacteria</taxon>
        <taxon>Bacillati</taxon>
        <taxon>Actinomycetota</taxon>
        <taxon>Actinomycetes</taxon>
        <taxon>Kitasatosporales</taxon>
        <taxon>Streptomycetaceae</taxon>
        <taxon>Streptomyces</taxon>
    </lineage>
</organism>
<dbReference type="AlphaFoldDB" id="A0A5P2CVN9"/>
<reference evidence="1 2" key="1">
    <citation type="submission" date="2018-05" db="EMBL/GenBank/DDBJ databases">
        <title>Streptomyces venezuelae.</title>
        <authorList>
            <person name="Kim W."/>
            <person name="Lee N."/>
            <person name="Cho B.-K."/>
        </authorList>
    </citation>
    <scope>NUCLEOTIDE SEQUENCE [LARGE SCALE GENOMIC DNA]</scope>
    <source>
        <strain evidence="1 2">ATCC 21782</strain>
    </source>
</reference>
<name>A0A5P2CVN9_STRVZ</name>
<gene>
    <name evidence="1" type="ORF">DEJ50_02965</name>
</gene>